<name>A0A4Y6Q2M3_PERCE</name>
<keyword evidence="6 8" id="KW-0627">Porphyrin biosynthesis</keyword>
<evidence type="ECO:0000259" key="15">
    <source>
        <dbReference type="Pfam" id="PF01488"/>
    </source>
</evidence>
<comment type="catalytic activity">
    <reaction evidence="7 8 13">
        <text>(S)-4-amino-5-oxopentanoate + tRNA(Glu) + NADP(+) = L-glutamyl-tRNA(Glu) + NADPH + H(+)</text>
        <dbReference type="Rhea" id="RHEA:12344"/>
        <dbReference type="Rhea" id="RHEA-COMP:9663"/>
        <dbReference type="Rhea" id="RHEA-COMP:9680"/>
        <dbReference type="ChEBI" id="CHEBI:15378"/>
        <dbReference type="ChEBI" id="CHEBI:57501"/>
        <dbReference type="ChEBI" id="CHEBI:57783"/>
        <dbReference type="ChEBI" id="CHEBI:58349"/>
        <dbReference type="ChEBI" id="CHEBI:78442"/>
        <dbReference type="ChEBI" id="CHEBI:78520"/>
        <dbReference type="EC" id="1.2.1.70"/>
    </reaction>
</comment>
<evidence type="ECO:0000256" key="2">
    <source>
        <dbReference type="ARBA" id="ARBA00005916"/>
    </source>
</evidence>
<dbReference type="SUPFAM" id="SSF51735">
    <property type="entry name" value="NAD(P)-binding Rossmann-fold domains"/>
    <property type="match status" value="1"/>
</dbReference>
<dbReference type="Gene3D" id="3.30.460.30">
    <property type="entry name" value="Glutamyl-tRNA reductase, N-terminal domain"/>
    <property type="match status" value="1"/>
</dbReference>
<dbReference type="InterPro" id="IPR018214">
    <property type="entry name" value="GluRdtase_CS"/>
</dbReference>
<dbReference type="PANTHER" id="PTHR43013">
    <property type="entry name" value="GLUTAMYL-TRNA REDUCTASE"/>
    <property type="match status" value="1"/>
</dbReference>
<evidence type="ECO:0000256" key="11">
    <source>
        <dbReference type="PIRSR" id="PIRSR000445-3"/>
    </source>
</evidence>
<dbReference type="NCBIfam" id="TIGR01035">
    <property type="entry name" value="hemA"/>
    <property type="match status" value="1"/>
</dbReference>
<evidence type="ECO:0000256" key="12">
    <source>
        <dbReference type="PIRSR" id="PIRSR000445-4"/>
    </source>
</evidence>
<dbReference type="FunFam" id="3.40.50.720:FF:000031">
    <property type="entry name" value="Glutamyl-tRNA reductase"/>
    <property type="match status" value="1"/>
</dbReference>
<dbReference type="InterPro" id="IPR000343">
    <property type="entry name" value="4pyrrol_synth_GluRdtase"/>
</dbReference>
<dbReference type="InterPro" id="IPR015896">
    <property type="entry name" value="4pyrrol_synth_GluRdtase_dimer"/>
</dbReference>
<dbReference type="InterPro" id="IPR036291">
    <property type="entry name" value="NAD(P)-bd_dom_sf"/>
</dbReference>
<evidence type="ECO:0000256" key="13">
    <source>
        <dbReference type="RuleBase" id="RU000584"/>
    </source>
</evidence>
<evidence type="ECO:0000259" key="16">
    <source>
        <dbReference type="Pfam" id="PF05201"/>
    </source>
</evidence>
<dbReference type="GO" id="GO:0008883">
    <property type="term" value="F:glutamyl-tRNA reductase activity"/>
    <property type="evidence" value="ECO:0007669"/>
    <property type="project" value="UniProtKB-UniRule"/>
</dbReference>
<protein>
    <recommendedName>
        <fullName evidence="3 8">Glutamyl-tRNA reductase</fullName>
        <shortName evidence="8">GluTR</shortName>
        <ecNumber evidence="3 8">1.2.1.70</ecNumber>
    </recommendedName>
</protein>
<accession>A0A4Y6Q2M3</accession>
<feature type="site" description="Important for activity" evidence="8 12">
    <location>
        <position position="101"/>
    </location>
</feature>
<keyword evidence="5 8" id="KW-0560">Oxidoreductase</keyword>
<dbReference type="Pfam" id="PF01488">
    <property type="entry name" value="Shikimate_DH"/>
    <property type="match status" value="1"/>
</dbReference>
<feature type="domain" description="Glutamyl-tRNA reductase N-terminal" evidence="16">
    <location>
        <begin position="12"/>
        <end position="158"/>
    </location>
</feature>
<evidence type="ECO:0000256" key="10">
    <source>
        <dbReference type="PIRSR" id="PIRSR000445-2"/>
    </source>
</evidence>
<comment type="similarity">
    <text evidence="2 8 13">Belongs to the glutamyl-tRNA reductase family.</text>
</comment>
<organism evidence="17 18">
    <name type="scientific">Persicimonas caeni</name>
    <dbReference type="NCBI Taxonomy" id="2292766"/>
    <lineage>
        <taxon>Bacteria</taxon>
        <taxon>Deltaproteobacteria</taxon>
        <taxon>Bradymonadales</taxon>
        <taxon>Bradymonadaceae</taxon>
        <taxon>Persicimonas</taxon>
    </lineage>
</organism>
<dbReference type="Pfam" id="PF00745">
    <property type="entry name" value="GlutR_dimer"/>
    <property type="match status" value="1"/>
</dbReference>
<dbReference type="GO" id="GO:0019353">
    <property type="term" value="P:protoporphyrinogen IX biosynthetic process from glutamate"/>
    <property type="evidence" value="ECO:0007669"/>
    <property type="project" value="TreeGrafter"/>
</dbReference>
<dbReference type="PROSITE" id="PS00747">
    <property type="entry name" value="GLUTR"/>
    <property type="match status" value="1"/>
</dbReference>
<keyword evidence="4 8" id="KW-0521">NADP</keyword>
<feature type="domain" description="Quinate/shikimate 5-dehydrogenase/glutamyl-tRNA reductase" evidence="15">
    <location>
        <begin position="173"/>
        <end position="308"/>
    </location>
</feature>
<dbReference type="EMBL" id="CP041186">
    <property type="protein sequence ID" value="QDG54255.1"/>
    <property type="molecule type" value="Genomic_DNA"/>
</dbReference>
<dbReference type="RefSeq" id="WP_141200699.1">
    <property type="nucleotide sequence ID" value="NZ_CP041186.1"/>
</dbReference>
<dbReference type="OrthoDB" id="110209at2"/>
<feature type="binding site" evidence="8 10">
    <location>
        <position position="111"/>
    </location>
    <ligand>
        <name>substrate</name>
    </ligand>
</feature>
<dbReference type="Gene3D" id="3.40.50.720">
    <property type="entry name" value="NAD(P)-binding Rossmann-like Domain"/>
    <property type="match status" value="1"/>
</dbReference>
<dbReference type="SUPFAM" id="SSF69742">
    <property type="entry name" value="Glutamyl tRNA-reductase catalytic, N-terminal domain"/>
    <property type="match status" value="1"/>
</dbReference>
<reference evidence="17 18" key="1">
    <citation type="submission" date="2019-06" db="EMBL/GenBank/DDBJ databases">
        <title>Persicimonas caeni gen. nov., sp. nov., a predatory bacterium isolated from solar saltern.</title>
        <authorList>
            <person name="Wang S."/>
        </authorList>
    </citation>
    <scope>NUCLEOTIDE SEQUENCE [LARGE SCALE GENOMIC DNA]</scope>
    <source>
        <strain evidence="17 18">YN101</strain>
    </source>
</reference>
<comment type="subunit">
    <text evidence="8">Homodimer.</text>
</comment>
<feature type="binding site" evidence="8 10">
    <location>
        <position position="122"/>
    </location>
    <ligand>
        <name>substrate</name>
    </ligand>
</feature>
<dbReference type="SUPFAM" id="SSF69075">
    <property type="entry name" value="Glutamyl tRNA-reductase dimerization domain"/>
    <property type="match status" value="1"/>
</dbReference>
<comment type="domain">
    <text evidence="8">Possesses an unusual extended V-shaped dimeric structure with each monomer consisting of three distinct domains arranged along a curved 'spinal' alpha-helix. The N-terminal catalytic domain specifically recognizes the glutamate moiety of the substrate. The second domain is the NADPH-binding domain, and the third C-terminal domain is responsible for dimerization.</text>
</comment>
<dbReference type="PANTHER" id="PTHR43013:SF1">
    <property type="entry name" value="GLUTAMYL-TRNA REDUCTASE"/>
    <property type="match status" value="1"/>
</dbReference>
<dbReference type="UniPathway" id="UPA00251">
    <property type="reaction ID" value="UER00316"/>
</dbReference>
<comment type="miscellaneous">
    <text evidence="8">During catalysis, the active site Cys acts as a nucleophile attacking the alpha-carbonyl group of tRNA-bound glutamate with the formation of a thioester intermediate between enzyme and glutamate, and the concomitant release of tRNA(Glu). The thioester intermediate is finally reduced by direct hydride transfer from NADPH, to form the product GSA.</text>
</comment>
<evidence type="ECO:0000256" key="3">
    <source>
        <dbReference type="ARBA" id="ARBA00012970"/>
    </source>
</evidence>
<comment type="pathway">
    <text evidence="1 8 13">Porphyrin-containing compound metabolism; protoporphyrin-IX biosynthesis; 5-aminolevulinate from L-glutamyl-tRNA(Glu): step 1/2.</text>
</comment>
<evidence type="ECO:0000256" key="4">
    <source>
        <dbReference type="ARBA" id="ARBA00022857"/>
    </source>
</evidence>
<comment type="function">
    <text evidence="8">Catalyzes the NADPH-dependent reduction of glutamyl-tRNA(Glu) to glutamate 1-semialdehyde (GSA).</text>
</comment>
<feature type="active site" description="Nucleophile" evidence="8 9">
    <location>
        <position position="53"/>
    </location>
</feature>
<evidence type="ECO:0000313" key="18">
    <source>
        <dbReference type="Proteomes" id="UP000315995"/>
    </source>
</evidence>
<evidence type="ECO:0000256" key="8">
    <source>
        <dbReference type="HAMAP-Rule" id="MF_00087"/>
    </source>
</evidence>
<feature type="domain" description="Tetrapyrrole biosynthesis glutamyl-tRNA reductase dimerisation" evidence="14">
    <location>
        <begin position="322"/>
        <end position="419"/>
    </location>
</feature>
<keyword evidence="18" id="KW-1185">Reference proteome</keyword>
<dbReference type="Proteomes" id="UP000315995">
    <property type="component" value="Chromosome"/>
</dbReference>
<dbReference type="InterPro" id="IPR006151">
    <property type="entry name" value="Shikm_DH/Glu-tRNA_Rdtase"/>
</dbReference>
<dbReference type="GO" id="GO:0050661">
    <property type="term" value="F:NADP binding"/>
    <property type="evidence" value="ECO:0007669"/>
    <property type="project" value="InterPro"/>
</dbReference>
<evidence type="ECO:0000256" key="1">
    <source>
        <dbReference type="ARBA" id="ARBA00005059"/>
    </source>
</evidence>
<evidence type="ECO:0000313" key="17">
    <source>
        <dbReference type="EMBL" id="QDG54255.1"/>
    </source>
</evidence>
<evidence type="ECO:0000259" key="14">
    <source>
        <dbReference type="Pfam" id="PF00745"/>
    </source>
</evidence>
<dbReference type="AlphaFoldDB" id="A0A4Y6Q2M3"/>
<sequence length="427" mass="47473">MSRSSILKAYTFSYKNTSLEDRDALAFSSENVATFVARVRDELDGEGAVISTCNRTEFYVFGPRANAGWEQVRALVADIKGMRVSQIPQPHGLSGNDAATHIFRVAASLESLALGENQILGQVKDAHEILLGQPVKTPALDRLFQYAVRCGKEVRTETSLCEGTVSISSVAVQLAEKIFGNFAKRQILFIGAGDTAEKAAIHFQEAGAKNFVVVNRSEGKGRAFAHQLGGSYRPLEDIPEACIDADIVLVATGSQDYLVTKKMFKKVMKKRHRRSIFLIDISNPRNIDPAVGDMSGVYLYNMDNLQRVVADNLDARRQEIPAAEKIVAHFVSEWDNWLQSLQVTPTIATLAKYFDAVREQELDRHGGSVDDDDRVMLEEFSKGLIKKLLHHPIMYLRSSVQNNSLTAEDLRVVRSLYNLEDFDDGSE</sequence>
<feature type="binding site" evidence="8 11">
    <location>
        <begin position="191"/>
        <end position="196"/>
    </location>
    <ligand>
        <name>NADP(+)</name>
        <dbReference type="ChEBI" id="CHEBI:58349"/>
    </ligand>
</feature>
<dbReference type="CDD" id="cd05213">
    <property type="entry name" value="NAD_bind_Glutamyl_tRNA_reduct"/>
    <property type="match status" value="1"/>
</dbReference>
<dbReference type="PIRSF" id="PIRSF000445">
    <property type="entry name" value="4pyrrol_synth_GluRdtase"/>
    <property type="match status" value="1"/>
</dbReference>
<dbReference type="InterPro" id="IPR036453">
    <property type="entry name" value="GluRdtase_dimer_dom_sf"/>
</dbReference>
<dbReference type="InterPro" id="IPR015895">
    <property type="entry name" value="4pyrrol_synth_GluRdtase_N"/>
</dbReference>
<dbReference type="InterPro" id="IPR036343">
    <property type="entry name" value="GluRdtase_N_sf"/>
</dbReference>
<feature type="binding site" evidence="8 10">
    <location>
        <begin position="52"/>
        <end position="55"/>
    </location>
    <ligand>
        <name>substrate</name>
    </ligand>
</feature>
<dbReference type="Pfam" id="PF05201">
    <property type="entry name" value="GlutR_N"/>
    <property type="match status" value="1"/>
</dbReference>
<dbReference type="HAMAP" id="MF_00087">
    <property type="entry name" value="Glu_tRNA_reductase"/>
    <property type="match status" value="1"/>
</dbReference>
<evidence type="ECO:0000256" key="7">
    <source>
        <dbReference type="ARBA" id="ARBA00047464"/>
    </source>
</evidence>
<gene>
    <name evidence="8" type="primary">hemA</name>
    <name evidence="17" type="ORF">FIV42_26975</name>
</gene>
<evidence type="ECO:0000256" key="5">
    <source>
        <dbReference type="ARBA" id="ARBA00023002"/>
    </source>
</evidence>
<evidence type="ECO:0000256" key="9">
    <source>
        <dbReference type="PIRSR" id="PIRSR000445-1"/>
    </source>
</evidence>
<evidence type="ECO:0000256" key="6">
    <source>
        <dbReference type="ARBA" id="ARBA00023244"/>
    </source>
</evidence>
<dbReference type="EC" id="1.2.1.70" evidence="3 8"/>
<accession>A0A5B8YGJ6</accession>
<proteinExistence type="inferred from homology"/>
<feature type="binding site" evidence="8 10">
    <location>
        <begin position="116"/>
        <end position="118"/>
    </location>
    <ligand>
        <name>substrate</name>
    </ligand>
</feature>